<feature type="transmembrane region" description="Helical" evidence="3">
    <location>
        <begin position="701"/>
        <end position="723"/>
    </location>
</feature>
<dbReference type="SUPFAM" id="SSF69593">
    <property type="entry name" value="Glycerol-3-phosphate (1)-acyltransferase"/>
    <property type="match status" value="1"/>
</dbReference>
<dbReference type="PROSITE" id="PS00455">
    <property type="entry name" value="AMP_BINDING"/>
    <property type="match status" value="1"/>
</dbReference>
<dbReference type="InterPro" id="IPR036736">
    <property type="entry name" value="ACP-like_sf"/>
</dbReference>
<sequence length="939" mass="102398">MDTAPVKPAGYDEIEHRVLAIVEELVAELGGAAFRGPVTPESVLDRDLSIGSLERVELLVRLEEAFGVLLPDAVMAEAESPRDLAEAIRVAAPTKPEVIHEIRLPISPGVAAPSDARTLVEVLRWHAETHPERVHIFLRRDDGTETPIPYGALWNQATAVAAGLRQRGLGPGHSVALMLRTEAAFFEAFFGTLLAGAVPVPIYPPFRLDRIEEYVRRQVRILHNAEARLLIAFGEVGRVARLLRGRVPSLDEVTAIEHLSLPEAGMLIRRQRSDDPALVQYTSGSTGDPKGVALSNANILANIQAIGKAIAISPTDIGVTWLPLYHDMGLIGSWLTSLYFGIPIAILSPLAFLARPARWLWAIHSHHATLSAAPNFAFDLCVRKVSEAELEGLDLSSWRLAFNGSEPVSPETIGRFTRRFAPYGFKAETMCPVYGLAECAVSLTVPPLGYPPRVDRVAREAFERIREARPALPEDRTPLRFVSCGRPLAEHEIRIVDGAGHPVAERIEGRIEFRGPSVMSGYFRNPDATRAVLHDEWLDSGDLGYRAEGELFITGREKDLIIKAGRNLYPQEVEEVVGDVPGIRKGCVAAFGITDVEAGTERLVVIAESRETASERVEEIRTEALDRIVTAIGLPPDTLVIARPGTVFKTSSGKIRRSAMRDAYLRGQVERRGRSLGMQWVRLHLQAAGAQLRRFGSRLAALTYGAYIWGLVIAPLPLLWVLLRIVPRGHAANRLVKGYCRPVLALSGCPLRIEGLEHLRGAAPVVLAANHASYVDAGILLRALPVDFRFVAKAALASYPFIGTVIRRVGHLTVERVDPAKRVAVAARTTAILRAGTSLLFFPEGTFFRSPGLLPFRPGAFKAAAEAGCPVIPIGLRGTRELLPDGTWLPKRGPITVSIGAPIPPQGSGWQDVLALRDLVRAEIARLTGEEPILSKRPA</sequence>
<organism evidence="5 6">
    <name type="scientific">Candidatus Methylomirabilis lanthanidiphila</name>
    <dbReference type="NCBI Taxonomy" id="2211376"/>
    <lineage>
        <taxon>Bacteria</taxon>
        <taxon>Candidatus Methylomirabilota</taxon>
        <taxon>Candidatus Methylomirabilia</taxon>
        <taxon>Candidatus Methylomirabilales</taxon>
        <taxon>Candidatus Methylomirabilaceae</taxon>
        <taxon>Candidatus Methylomirabilis</taxon>
    </lineage>
</organism>
<dbReference type="PROSITE" id="PS50075">
    <property type="entry name" value="CARRIER"/>
    <property type="match status" value="1"/>
</dbReference>
<dbReference type="PANTHER" id="PTHR22754">
    <property type="entry name" value="DISCO-INTERACTING PROTEIN 2 DIP2 -RELATED"/>
    <property type="match status" value="1"/>
</dbReference>
<dbReference type="GO" id="GO:0016746">
    <property type="term" value="F:acyltransferase activity"/>
    <property type="evidence" value="ECO:0007669"/>
    <property type="project" value="InterPro"/>
</dbReference>
<keyword evidence="3" id="KW-0812">Transmembrane</keyword>
<dbReference type="EMBL" id="CABIKM010000030">
    <property type="protein sequence ID" value="VUZ85625.1"/>
    <property type="molecule type" value="Genomic_DNA"/>
</dbReference>
<evidence type="ECO:0000313" key="5">
    <source>
        <dbReference type="EMBL" id="VUZ85625.1"/>
    </source>
</evidence>
<keyword evidence="3" id="KW-0472">Membrane</keyword>
<dbReference type="SUPFAM" id="SSF56801">
    <property type="entry name" value="Acetyl-CoA synthetase-like"/>
    <property type="match status" value="1"/>
</dbReference>
<dbReference type="GO" id="GO:0070566">
    <property type="term" value="F:adenylyltransferase activity"/>
    <property type="evidence" value="ECO:0007669"/>
    <property type="project" value="TreeGrafter"/>
</dbReference>
<dbReference type="InterPro" id="IPR045851">
    <property type="entry name" value="AMP-bd_C_sf"/>
</dbReference>
<dbReference type="InterPro" id="IPR042099">
    <property type="entry name" value="ANL_N_sf"/>
</dbReference>
<dbReference type="Proteomes" id="UP000334340">
    <property type="component" value="Unassembled WGS sequence"/>
</dbReference>
<comment type="similarity">
    <text evidence="1">Belongs to the ATP-dependent AMP-binding enzyme family.</text>
</comment>
<evidence type="ECO:0000313" key="6">
    <source>
        <dbReference type="Proteomes" id="UP000334340"/>
    </source>
</evidence>
<gene>
    <name evidence="5" type="ORF">MELA_02010</name>
</gene>
<dbReference type="AlphaFoldDB" id="A0A564ZJX7"/>
<accession>A0A564ZJX7</accession>
<reference evidence="5 6" key="1">
    <citation type="submission" date="2019-07" db="EMBL/GenBank/DDBJ databases">
        <authorList>
            <person name="Cremers G."/>
        </authorList>
    </citation>
    <scope>NUCLEOTIDE SEQUENCE [LARGE SCALE GENOMIC DNA]</scope>
</reference>
<dbReference type="InterPro" id="IPR002123">
    <property type="entry name" value="Plipid/glycerol_acylTrfase"/>
</dbReference>
<dbReference type="PANTHER" id="PTHR22754:SF32">
    <property type="entry name" value="DISCO-INTERACTING PROTEIN 2"/>
    <property type="match status" value="1"/>
</dbReference>
<dbReference type="SUPFAM" id="SSF47336">
    <property type="entry name" value="ACP-like"/>
    <property type="match status" value="1"/>
</dbReference>
<keyword evidence="2" id="KW-0436">Ligase</keyword>
<dbReference type="Gene3D" id="1.10.1200.10">
    <property type="entry name" value="ACP-like"/>
    <property type="match status" value="1"/>
</dbReference>
<dbReference type="Gene3D" id="3.40.50.12780">
    <property type="entry name" value="N-terminal domain of ligase-like"/>
    <property type="match status" value="1"/>
</dbReference>
<dbReference type="InterPro" id="IPR000873">
    <property type="entry name" value="AMP-dep_synth/lig_dom"/>
</dbReference>
<evidence type="ECO:0000256" key="3">
    <source>
        <dbReference type="SAM" id="Phobius"/>
    </source>
</evidence>
<dbReference type="Pfam" id="PF01553">
    <property type="entry name" value="Acyltransferase"/>
    <property type="match status" value="1"/>
</dbReference>
<dbReference type="FunFam" id="3.40.50.12780:FF:000013">
    <property type="entry name" value="Long-chain-fatty-acid--AMP ligase FadD32"/>
    <property type="match status" value="1"/>
</dbReference>
<dbReference type="GO" id="GO:0016874">
    <property type="term" value="F:ligase activity"/>
    <property type="evidence" value="ECO:0007669"/>
    <property type="project" value="UniProtKB-KW"/>
</dbReference>
<proteinExistence type="inferred from homology"/>
<dbReference type="InterPro" id="IPR009081">
    <property type="entry name" value="PP-bd_ACP"/>
</dbReference>
<dbReference type="SMART" id="SM00563">
    <property type="entry name" value="PlsC"/>
    <property type="match status" value="1"/>
</dbReference>
<protein>
    <submittedName>
        <fullName evidence="5">Acyl-CoA synthetase</fullName>
    </submittedName>
</protein>
<keyword evidence="6" id="KW-1185">Reference proteome</keyword>
<evidence type="ECO:0000256" key="2">
    <source>
        <dbReference type="ARBA" id="ARBA00022598"/>
    </source>
</evidence>
<dbReference type="GO" id="GO:0071766">
    <property type="term" value="P:Actinobacterium-type cell wall biogenesis"/>
    <property type="evidence" value="ECO:0007669"/>
    <property type="project" value="UniProtKB-ARBA"/>
</dbReference>
<dbReference type="CDD" id="cd07989">
    <property type="entry name" value="LPLAT_AGPAT-like"/>
    <property type="match status" value="1"/>
</dbReference>
<dbReference type="GO" id="GO:0005886">
    <property type="term" value="C:plasma membrane"/>
    <property type="evidence" value="ECO:0007669"/>
    <property type="project" value="TreeGrafter"/>
</dbReference>
<dbReference type="Gene3D" id="3.30.300.30">
    <property type="match status" value="1"/>
</dbReference>
<dbReference type="InterPro" id="IPR040097">
    <property type="entry name" value="FAAL/FAAC"/>
</dbReference>
<keyword evidence="3" id="KW-1133">Transmembrane helix</keyword>
<dbReference type="Pfam" id="PF00550">
    <property type="entry name" value="PP-binding"/>
    <property type="match status" value="1"/>
</dbReference>
<dbReference type="Pfam" id="PF00501">
    <property type="entry name" value="AMP-binding"/>
    <property type="match status" value="1"/>
</dbReference>
<dbReference type="GO" id="GO:0006633">
    <property type="term" value="P:fatty acid biosynthetic process"/>
    <property type="evidence" value="ECO:0007669"/>
    <property type="project" value="TreeGrafter"/>
</dbReference>
<feature type="domain" description="Carrier" evidence="4">
    <location>
        <begin position="12"/>
        <end position="92"/>
    </location>
</feature>
<name>A0A564ZJX7_9BACT</name>
<dbReference type="InterPro" id="IPR020845">
    <property type="entry name" value="AMP-binding_CS"/>
</dbReference>
<evidence type="ECO:0000256" key="1">
    <source>
        <dbReference type="ARBA" id="ARBA00006432"/>
    </source>
</evidence>
<evidence type="ECO:0000259" key="4">
    <source>
        <dbReference type="PROSITE" id="PS50075"/>
    </source>
</evidence>
<dbReference type="CDD" id="cd05931">
    <property type="entry name" value="FAAL"/>
    <property type="match status" value="1"/>
</dbReference>